<organism evidence="1 2">
    <name type="scientific">Oceanobacillus sojae</name>
    <dbReference type="NCBI Taxonomy" id="582851"/>
    <lineage>
        <taxon>Bacteria</taxon>
        <taxon>Bacillati</taxon>
        <taxon>Bacillota</taxon>
        <taxon>Bacilli</taxon>
        <taxon>Bacillales</taxon>
        <taxon>Bacillaceae</taxon>
        <taxon>Oceanobacillus</taxon>
    </lineage>
</organism>
<evidence type="ECO:0000313" key="2">
    <source>
        <dbReference type="Proteomes" id="UP000321558"/>
    </source>
</evidence>
<comment type="caution">
    <text evidence="1">The sequence shown here is derived from an EMBL/GenBank/DDBJ whole genome shotgun (WGS) entry which is preliminary data.</text>
</comment>
<protein>
    <submittedName>
        <fullName evidence="1">Uncharacterized protein</fullName>
    </submittedName>
</protein>
<dbReference type="Proteomes" id="UP000321558">
    <property type="component" value="Unassembled WGS sequence"/>
</dbReference>
<keyword evidence="2" id="KW-1185">Reference proteome</keyword>
<gene>
    <name evidence="1" type="ORF">OSO01_33770</name>
</gene>
<dbReference type="RefSeq" id="WP_186813687.1">
    <property type="nucleotide sequence ID" value="NZ_BJYM01000014.1"/>
</dbReference>
<name>A0A511ZMF5_9BACI</name>
<proteinExistence type="predicted"/>
<dbReference type="AlphaFoldDB" id="A0A511ZMF5"/>
<sequence>MLAPWLLALVARKKKNTLICEEEGTGQFIVRYKWKRIGTWFTLIPATRIK</sequence>
<dbReference type="EMBL" id="BJYM01000014">
    <property type="protein sequence ID" value="GEN88638.1"/>
    <property type="molecule type" value="Genomic_DNA"/>
</dbReference>
<accession>A0A511ZMF5</accession>
<evidence type="ECO:0000313" key="1">
    <source>
        <dbReference type="EMBL" id="GEN88638.1"/>
    </source>
</evidence>
<reference evidence="1 2" key="1">
    <citation type="submission" date="2019-07" db="EMBL/GenBank/DDBJ databases">
        <title>Whole genome shotgun sequence of Oceanobacillus sojae NBRC 105379.</title>
        <authorList>
            <person name="Hosoyama A."/>
            <person name="Uohara A."/>
            <person name="Ohji S."/>
            <person name="Ichikawa N."/>
        </authorList>
    </citation>
    <scope>NUCLEOTIDE SEQUENCE [LARGE SCALE GENOMIC DNA]</scope>
    <source>
        <strain evidence="1 2">NBRC 105379</strain>
    </source>
</reference>